<evidence type="ECO:0000256" key="2">
    <source>
        <dbReference type="ARBA" id="ARBA00022676"/>
    </source>
</evidence>
<dbReference type="Proteomes" id="UP001202117">
    <property type="component" value="Unassembled WGS sequence"/>
</dbReference>
<organism evidence="5 6">
    <name type="scientific">Halomonas flagellata</name>
    <dbReference type="NCBI Taxonomy" id="2920385"/>
    <lineage>
        <taxon>Bacteria</taxon>
        <taxon>Pseudomonadati</taxon>
        <taxon>Pseudomonadota</taxon>
        <taxon>Gammaproteobacteria</taxon>
        <taxon>Oceanospirillales</taxon>
        <taxon>Halomonadaceae</taxon>
        <taxon>Halomonas</taxon>
    </lineage>
</organism>
<name>A0ABS9S029_9GAMM</name>
<evidence type="ECO:0000313" key="5">
    <source>
        <dbReference type="EMBL" id="MCH4565448.1"/>
    </source>
</evidence>
<proteinExistence type="inferred from homology"/>
<dbReference type="SUPFAM" id="SSF53448">
    <property type="entry name" value="Nucleotide-diphospho-sugar transferases"/>
    <property type="match status" value="1"/>
</dbReference>
<keyword evidence="6" id="KW-1185">Reference proteome</keyword>
<dbReference type="PANTHER" id="PTHR43179">
    <property type="entry name" value="RHAMNOSYLTRANSFERASE WBBL"/>
    <property type="match status" value="1"/>
</dbReference>
<dbReference type="PANTHER" id="PTHR43179:SF12">
    <property type="entry name" value="GALACTOFURANOSYLTRANSFERASE GLFT2"/>
    <property type="match status" value="1"/>
</dbReference>
<keyword evidence="2" id="KW-0328">Glycosyltransferase</keyword>
<dbReference type="Gene3D" id="3.90.550.10">
    <property type="entry name" value="Spore Coat Polysaccharide Biosynthesis Protein SpsA, Chain A"/>
    <property type="match status" value="1"/>
</dbReference>
<accession>A0ABS9S029</accession>
<evidence type="ECO:0000256" key="3">
    <source>
        <dbReference type="ARBA" id="ARBA00022679"/>
    </source>
</evidence>
<comment type="caution">
    <text evidence="5">The sequence shown here is derived from an EMBL/GenBank/DDBJ whole genome shotgun (WGS) entry which is preliminary data.</text>
</comment>
<dbReference type="CDD" id="cd04185">
    <property type="entry name" value="GT_2_like_b"/>
    <property type="match status" value="1"/>
</dbReference>
<keyword evidence="3" id="KW-0808">Transferase</keyword>
<dbReference type="EMBL" id="JAKVPY010000042">
    <property type="protein sequence ID" value="MCH4565448.1"/>
    <property type="molecule type" value="Genomic_DNA"/>
</dbReference>
<protein>
    <submittedName>
        <fullName evidence="5">Glycosyltransferase family 2 protein</fullName>
    </submittedName>
</protein>
<comment type="similarity">
    <text evidence="1">Belongs to the glycosyltransferase 2 family.</text>
</comment>
<reference evidence="5 6" key="1">
    <citation type="submission" date="2022-02" db="EMBL/GenBank/DDBJ databases">
        <title>Halomonas fukangensis sp. nov., a halophilic bacterium isolated from a bulk soil of Kalidium foliatum at Fukang.</title>
        <authorList>
            <person name="Huang Y."/>
        </authorList>
    </citation>
    <scope>NUCLEOTIDE SEQUENCE [LARGE SCALE GENOMIC DNA]</scope>
    <source>
        <strain evidence="5 6">EGI 63088</strain>
    </source>
</reference>
<dbReference type="InterPro" id="IPR029044">
    <property type="entry name" value="Nucleotide-diphossugar_trans"/>
</dbReference>
<evidence type="ECO:0000259" key="4">
    <source>
        <dbReference type="Pfam" id="PF00535"/>
    </source>
</evidence>
<evidence type="ECO:0000256" key="1">
    <source>
        <dbReference type="ARBA" id="ARBA00006739"/>
    </source>
</evidence>
<dbReference type="Pfam" id="PF00535">
    <property type="entry name" value="Glycos_transf_2"/>
    <property type="match status" value="1"/>
</dbReference>
<dbReference type="InterPro" id="IPR001173">
    <property type="entry name" value="Glyco_trans_2-like"/>
</dbReference>
<feature type="domain" description="Glycosyltransferase 2-like" evidence="4">
    <location>
        <begin position="9"/>
        <end position="109"/>
    </location>
</feature>
<dbReference type="RefSeq" id="WP_240569990.1">
    <property type="nucleotide sequence ID" value="NZ_JAKVPY010000042.1"/>
</dbReference>
<evidence type="ECO:0000313" key="6">
    <source>
        <dbReference type="Proteomes" id="UP001202117"/>
    </source>
</evidence>
<sequence>MDRDKVAAVILTYNRQELLKRCLDAVYSQSRACDYVIVIDNASDDGTKEMLLDSDYPALQLYTLSRNIGAAGGFNAGFRLAYQNGADFVWMMDDDVLPEPEALEHLLEADAVLAEKGIERSFLVSSAFTESGYVTNTPEPSRIKNQIGYRDWSVLLDQRLVAVDRACFISILVPRIILECYGLPIASMFIWGEDAEFTLRISQQAPGFLVGDSRVLHLRQEGGPIRITSERNPMRLRYHRNLIRNNLFIARKYQPWRRFPLLLFSLIRLLCRLLGNRQFGKAVIVFQGALSSLYFSPGIEQVDASIDSLGVEMHQLLP</sequence>
<gene>
    <name evidence="5" type="ORF">MKP05_20325</name>
</gene>